<dbReference type="AlphaFoldDB" id="A0A067S920"/>
<proteinExistence type="predicted"/>
<sequence>MRAKEITDTYQESMFLIWQLGRDKDKEDLRQRSTNHAVDMLYLIKVEKYRGRDTEEGWKKRAQMAVLSLPSAPLKVGLMRPNIKPNVPTDYLHRAQKNDIEAPETAFVTNVACQRTSSEVELTRQSIMSVTNPWKKGGCRKFV</sequence>
<evidence type="ECO:0000313" key="1">
    <source>
        <dbReference type="EMBL" id="KDR67370.1"/>
    </source>
</evidence>
<accession>A0A067S920</accession>
<reference evidence="2" key="1">
    <citation type="journal article" date="2014" name="Proc. Natl. Acad. Sci. U.S.A.">
        <title>Extensive sampling of basidiomycete genomes demonstrates inadequacy of the white-rot/brown-rot paradigm for wood decay fungi.</title>
        <authorList>
            <person name="Riley R."/>
            <person name="Salamov A.A."/>
            <person name="Brown D.W."/>
            <person name="Nagy L.G."/>
            <person name="Floudas D."/>
            <person name="Held B.W."/>
            <person name="Levasseur A."/>
            <person name="Lombard V."/>
            <person name="Morin E."/>
            <person name="Otillar R."/>
            <person name="Lindquist E.A."/>
            <person name="Sun H."/>
            <person name="LaButti K.M."/>
            <person name="Schmutz J."/>
            <person name="Jabbour D."/>
            <person name="Luo H."/>
            <person name="Baker S.E."/>
            <person name="Pisabarro A.G."/>
            <person name="Walton J.D."/>
            <person name="Blanchette R.A."/>
            <person name="Henrissat B."/>
            <person name="Martin F."/>
            <person name="Cullen D."/>
            <person name="Hibbett D.S."/>
            <person name="Grigoriev I.V."/>
        </authorList>
    </citation>
    <scope>NUCLEOTIDE SEQUENCE [LARGE SCALE GENOMIC DNA]</scope>
    <source>
        <strain evidence="2">CBS 339.88</strain>
    </source>
</reference>
<dbReference type="HOGENOM" id="CLU_1806312_0_0_1"/>
<dbReference type="Proteomes" id="UP000027222">
    <property type="component" value="Unassembled WGS sequence"/>
</dbReference>
<keyword evidence="2" id="KW-1185">Reference proteome</keyword>
<organism evidence="1 2">
    <name type="scientific">Galerina marginata (strain CBS 339.88)</name>
    <dbReference type="NCBI Taxonomy" id="685588"/>
    <lineage>
        <taxon>Eukaryota</taxon>
        <taxon>Fungi</taxon>
        <taxon>Dikarya</taxon>
        <taxon>Basidiomycota</taxon>
        <taxon>Agaricomycotina</taxon>
        <taxon>Agaricomycetes</taxon>
        <taxon>Agaricomycetidae</taxon>
        <taxon>Agaricales</taxon>
        <taxon>Agaricineae</taxon>
        <taxon>Strophariaceae</taxon>
        <taxon>Galerina</taxon>
    </lineage>
</organism>
<protein>
    <submittedName>
        <fullName evidence="1">Uncharacterized protein</fullName>
    </submittedName>
</protein>
<gene>
    <name evidence="1" type="ORF">GALMADRAFT_216464</name>
</gene>
<evidence type="ECO:0000313" key="2">
    <source>
        <dbReference type="Proteomes" id="UP000027222"/>
    </source>
</evidence>
<dbReference type="EMBL" id="KL142415">
    <property type="protein sequence ID" value="KDR67370.1"/>
    <property type="molecule type" value="Genomic_DNA"/>
</dbReference>
<name>A0A067S920_GALM3</name>